<dbReference type="AlphaFoldDB" id="M3A833"/>
<gene>
    <name evidence="3" type="ORF">H340_07001</name>
</gene>
<dbReference type="SUPFAM" id="SSF49329">
    <property type="entry name" value="Cu,Zn superoxide dismutase-like"/>
    <property type="match status" value="1"/>
</dbReference>
<accession>M3A833</accession>
<protein>
    <recommendedName>
        <fullName evidence="2">Superoxide dismutase copper/zinc binding domain-containing protein</fullName>
    </recommendedName>
</protein>
<proteinExistence type="inferred from homology"/>
<comment type="similarity">
    <text evidence="1">Belongs to the Cu-Zn superoxide dismutase family.</text>
</comment>
<sequence length="194" mass="19945">MAAAAALLMAVPAVGLGSGPGAGSGSGRDSGRDAVTVAGTFRKRSGGAAVTYVPAAVPEGARVRVAERPAHGGRTRFVLRLQGLPAGRTFGAHAHRRACGPKPDDAGPHYQNVKDPVQPSVDPAYANPRNEVWLDLTTDAHGAARAETTVAWRVRPGEARSVVLHEHATDTRAGHAGTAGARLACVTVPFGTKR</sequence>
<evidence type="ECO:0000259" key="2">
    <source>
        <dbReference type="Pfam" id="PF00080"/>
    </source>
</evidence>
<name>M3A833_STRM1</name>
<dbReference type="Proteomes" id="UP000011740">
    <property type="component" value="Unassembled WGS sequence"/>
</dbReference>
<evidence type="ECO:0000256" key="1">
    <source>
        <dbReference type="ARBA" id="ARBA00010457"/>
    </source>
</evidence>
<reference evidence="3 4" key="1">
    <citation type="journal article" date="2013" name="Genome Announc.">
        <title>Whole-Genome Shotgun Assembly and Analysis of the Genome of Streptomyces mobaraensis DSM 40847, a Strain for Industrial Production of Microbial Transglutaminase.</title>
        <authorList>
            <person name="Yang H."/>
            <person name="He T."/>
            <person name="Wu W."/>
            <person name="Zhu W."/>
            <person name="Lu B."/>
            <person name="Sun W."/>
        </authorList>
    </citation>
    <scope>NUCLEOTIDE SEQUENCE [LARGE SCALE GENOMIC DNA]</scope>
    <source>
        <strain evidence="3 4">DSM 40847</strain>
    </source>
</reference>
<evidence type="ECO:0000313" key="3">
    <source>
        <dbReference type="EMBL" id="EMF01329.1"/>
    </source>
</evidence>
<dbReference type="InterPro" id="IPR036423">
    <property type="entry name" value="SOD-like_Cu/Zn_dom_sf"/>
</dbReference>
<dbReference type="eggNOG" id="COG2032">
    <property type="taxonomic scope" value="Bacteria"/>
</dbReference>
<evidence type="ECO:0000313" key="4">
    <source>
        <dbReference type="Proteomes" id="UP000011740"/>
    </source>
</evidence>
<dbReference type="Gene3D" id="2.60.40.200">
    <property type="entry name" value="Superoxide dismutase, copper/zinc binding domain"/>
    <property type="match status" value="1"/>
</dbReference>
<feature type="domain" description="Superoxide dismutase copper/zinc binding" evidence="2">
    <location>
        <begin position="63"/>
        <end position="186"/>
    </location>
</feature>
<comment type="caution">
    <text evidence="3">The sequence shown here is derived from an EMBL/GenBank/DDBJ whole genome shotgun (WGS) entry which is preliminary data.</text>
</comment>
<organism evidence="3 4">
    <name type="scientific">Streptomyces mobaraensis (strain ATCC 29032 / DSM 40847 / JCM 4168 / NBRC 13819 / NCIMB 11159 / IPCR 16-22)</name>
    <dbReference type="NCBI Taxonomy" id="1223523"/>
    <lineage>
        <taxon>Bacteria</taxon>
        <taxon>Bacillati</taxon>
        <taxon>Actinomycetota</taxon>
        <taxon>Actinomycetes</taxon>
        <taxon>Kitasatosporales</taxon>
        <taxon>Streptomycetaceae</taxon>
        <taxon>Streptomyces</taxon>
    </lineage>
</organism>
<dbReference type="GO" id="GO:0006801">
    <property type="term" value="P:superoxide metabolic process"/>
    <property type="evidence" value="ECO:0007669"/>
    <property type="project" value="InterPro"/>
</dbReference>
<dbReference type="STRING" id="1223523.H340_07001"/>
<dbReference type="GO" id="GO:0046872">
    <property type="term" value="F:metal ion binding"/>
    <property type="evidence" value="ECO:0007669"/>
    <property type="project" value="InterPro"/>
</dbReference>
<dbReference type="Pfam" id="PF00080">
    <property type="entry name" value="Sod_Cu"/>
    <property type="match status" value="1"/>
</dbReference>
<dbReference type="PATRIC" id="fig|1223523.3.peg.1433"/>
<dbReference type="InterPro" id="IPR001424">
    <property type="entry name" value="SOD_Cu_Zn_dom"/>
</dbReference>
<dbReference type="EMBL" id="AORZ01000013">
    <property type="protein sequence ID" value="EMF01329.1"/>
    <property type="molecule type" value="Genomic_DNA"/>
</dbReference>